<dbReference type="PROSITE" id="PS50110">
    <property type="entry name" value="RESPONSE_REGULATORY"/>
    <property type="match status" value="1"/>
</dbReference>
<dbReference type="InterPro" id="IPR001789">
    <property type="entry name" value="Sig_transdc_resp-reg_receiver"/>
</dbReference>
<dbReference type="AlphaFoldDB" id="K0RN24"/>
<feature type="region of interest" description="Disordered" evidence="2">
    <location>
        <begin position="24"/>
        <end position="47"/>
    </location>
</feature>
<dbReference type="eggNOG" id="ENOG502SV6S">
    <property type="taxonomic scope" value="Eukaryota"/>
</dbReference>
<gene>
    <name evidence="4" type="ORF">THAOC_30763</name>
</gene>
<dbReference type="EMBL" id="AGNL01044052">
    <property type="protein sequence ID" value="EJK50291.1"/>
    <property type="molecule type" value="Genomic_DNA"/>
</dbReference>
<evidence type="ECO:0000256" key="2">
    <source>
        <dbReference type="SAM" id="MobiDB-lite"/>
    </source>
</evidence>
<accession>K0RN24</accession>
<dbReference type="Gene3D" id="3.40.50.2300">
    <property type="match status" value="1"/>
</dbReference>
<protein>
    <recommendedName>
        <fullName evidence="3">Response regulatory domain-containing protein</fullName>
    </recommendedName>
</protein>
<proteinExistence type="predicted"/>
<dbReference type="OrthoDB" id="49391at2759"/>
<dbReference type="GO" id="GO:0000160">
    <property type="term" value="P:phosphorelay signal transduction system"/>
    <property type="evidence" value="ECO:0007669"/>
    <property type="project" value="InterPro"/>
</dbReference>
<sequence length="496" mass="54958">MRRYADQQEPLCGTPRRVIFPCLHPEAAKKQPRKPTPTAPQKSDLSPTYVAEDVYQSTELRGSDALWERSSHMPVLGRSNSMDARRGMPTLPMPLLDANNGDPLKAIGDAEKIIGTNVRYSVVIQATRGRGQSSRRTSYPAISDPTVVRKQPCIAKGDPLPSILRRKRRLFGQTFPVTNPCPPLASPSSIRSLHVSDRGQETIGEIVGVMRINEAPSVMAKSGGVQKLRRNQSDTQPTSNARAIPSCVTRHQSLQSFSNKIKFDPHVTVYEYECTDYEQKGGDKWFTKDELASFKQEAIHRISSEDEGDTSATSHDDTLSQEIKNILVVDVHQVFLELFEKGIRHMLPHVSFSTARSADDAITKINSAKIAPSKGYDIIIVEERLRGSFSSIRHLLGDEKTPHTSTQAAGDNATQICDVSGSKLIQYILMDKGSETPHRRLPIIIGVSAHLDAGDGDKLRRSGADLLWPKPPPEMNSQLRSHLLDTLLKKRGVVDR</sequence>
<feature type="domain" description="Response regulatory" evidence="3">
    <location>
        <begin position="325"/>
        <end position="485"/>
    </location>
</feature>
<reference evidence="4 5" key="1">
    <citation type="journal article" date="2012" name="Genome Biol.">
        <title>Genome and low-iron response of an oceanic diatom adapted to chronic iron limitation.</title>
        <authorList>
            <person name="Lommer M."/>
            <person name="Specht M."/>
            <person name="Roy A.S."/>
            <person name="Kraemer L."/>
            <person name="Andreson R."/>
            <person name="Gutowska M.A."/>
            <person name="Wolf J."/>
            <person name="Bergner S.V."/>
            <person name="Schilhabel M.B."/>
            <person name="Klostermeier U.C."/>
            <person name="Beiko R.G."/>
            <person name="Rosenstiel P."/>
            <person name="Hippler M."/>
            <person name="Laroche J."/>
        </authorList>
    </citation>
    <scope>NUCLEOTIDE SEQUENCE [LARGE SCALE GENOMIC DNA]</scope>
    <source>
        <strain evidence="4 5">CCMP1005</strain>
    </source>
</reference>
<organism evidence="4 5">
    <name type="scientific">Thalassiosira oceanica</name>
    <name type="common">Marine diatom</name>
    <dbReference type="NCBI Taxonomy" id="159749"/>
    <lineage>
        <taxon>Eukaryota</taxon>
        <taxon>Sar</taxon>
        <taxon>Stramenopiles</taxon>
        <taxon>Ochrophyta</taxon>
        <taxon>Bacillariophyta</taxon>
        <taxon>Coscinodiscophyceae</taxon>
        <taxon>Thalassiosirophycidae</taxon>
        <taxon>Thalassiosirales</taxon>
        <taxon>Thalassiosiraceae</taxon>
        <taxon>Thalassiosira</taxon>
    </lineage>
</organism>
<keyword evidence="5" id="KW-1185">Reference proteome</keyword>
<comment type="caution">
    <text evidence="4">The sequence shown here is derived from an EMBL/GenBank/DDBJ whole genome shotgun (WGS) entry which is preliminary data.</text>
</comment>
<comment type="caution">
    <text evidence="1">Lacks conserved residue(s) required for the propagation of feature annotation.</text>
</comment>
<feature type="region of interest" description="Disordered" evidence="2">
    <location>
        <begin position="221"/>
        <end position="241"/>
    </location>
</feature>
<evidence type="ECO:0000313" key="5">
    <source>
        <dbReference type="Proteomes" id="UP000266841"/>
    </source>
</evidence>
<dbReference type="Proteomes" id="UP000266841">
    <property type="component" value="Unassembled WGS sequence"/>
</dbReference>
<evidence type="ECO:0000259" key="3">
    <source>
        <dbReference type="PROSITE" id="PS50110"/>
    </source>
</evidence>
<evidence type="ECO:0000256" key="1">
    <source>
        <dbReference type="PROSITE-ProRule" id="PRU00169"/>
    </source>
</evidence>
<name>K0RN24_THAOC</name>
<evidence type="ECO:0000313" key="4">
    <source>
        <dbReference type="EMBL" id="EJK50291.1"/>
    </source>
</evidence>